<dbReference type="EMBL" id="ALNZ01000026">
    <property type="protein sequence ID" value="EKV56939.1"/>
    <property type="molecule type" value="Genomic_DNA"/>
</dbReference>
<dbReference type="Proteomes" id="UP000011663">
    <property type="component" value="Unassembled WGS sequence"/>
</dbReference>
<gene>
    <name evidence="1" type="ORF">A966_07869</name>
</gene>
<comment type="caution">
    <text evidence="1">The sequence shown here is derived from an EMBL/GenBank/DDBJ whole genome shotgun (WGS) entry which is preliminary data.</text>
</comment>
<dbReference type="RefSeq" id="WP_008724144.1">
    <property type="nucleotide sequence ID" value="NZ_JH994111.1"/>
</dbReference>
<name>A0A2U4F1B8_9SPIR</name>
<dbReference type="STRING" id="1289135.A966_07869"/>
<dbReference type="AlphaFoldDB" id="A0A2U4F1B8"/>
<evidence type="ECO:0000313" key="1">
    <source>
        <dbReference type="EMBL" id="EKV56939.1"/>
    </source>
</evidence>
<sequence>MSDIKKEYNFSKAQRITDFENGKFFINNEDIKTPIYLDKKVLSELEILSKQSEISISEIANEILSKYFINK</sequence>
<accession>A0A2U4F1B8</accession>
<organism evidence="1 2">
    <name type="scientific">Brachyspira hampsonii 30446</name>
    <dbReference type="NCBI Taxonomy" id="1289135"/>
    <lineage>
        <taxon>Bacteria</taxon>
        <taxon>Pseudomonadati</taxon>
        <taxon>Spirochaetota</taxon>
        <taxon>Spirochaetia</taxon>
        <taxon>Brachyspirales</taxon>
        <taxon>Brachyspiraceae</taxon>
        <taxon>Brachyspira</taxon>
    </lineage>
</organism>
<proteinExistence type="predicted"/>
<evidence type="ECO:0000313" key="2">
    <source>
        <dbReference type="Proteomes" id="UP000011663"/>
    </source>
</evidence>
<protein>
    <submittedName>
        <fullName evidence="1">Uncharacterized protein</fullName>
    </submittedName>
</protein>
<dbReference type="OrthoDB" id="5297245at2"/>
<dbReference type="GeneID" id="66487991"/>
<reference evidence="1 2" key="1">
    <citation type="submission" date="2012-07" db="EMBL/GenBank/DDBJ databases">
        <title>Genome sequence of Brachyspira sp. 30446, isolated from a pig with mucohaemorrhagic colitis.</title>
        <authorList>
            <person name="Rubin J.E."/>
            <person name="Fernando C."/>
            <person name="Harding J.C.S."/>
            <person name="Hill J.E."/>
        </authorList>
    </citation>
    <scope>NUCLEOTIDE SEQUENCE [LARGE SCALE GENOMIC DNA]</scope>
    <source>
        <strain evidence="1 2">30446</strain>
    </source>
</reference>